<evidence type="ECO:0000256" key="13">
    <source>
        <dbReference type="PIRSR" id="PIRSR601952-1"/>
    </source>
</evidence>
<evidence type="ECO:0000256" key="3">
    <source>
        <dbReference type="ARBA" id="ARBA00012647"/>
    </source>
</evidence>
<comment type="cofactor">
    <cofactor evidence="14">
        <name>Mg(2+)</name>
        <dbReference type="ChEBI" id="CHEBI:18420"/>
    </cofactor>
    <text evidence="14">Binds 1 Mg(2+) ion.</text>
</comment>
<evidence type="ECO:0000256" key="14">
    <source>
        <dbReference type="PIRSR" id="PIRSR601952-2"/>
    </source>
</evidence>
<evidence type="ECO:0000256" key="6">
    <source>
        <dbReference type="ARBA" id="ARBA00022723"/>
    </source>
</evidence>
<dbReference type="CDD" id="cd16012">
    <property type="entry name" value="ALP"/>
    <property type="match status" value="1"/>
</dbReference>
<dbReference type="FunFam" id="3.40.720.10:FF:000008">
    <property type="entry name" value="Alkaline phosphatase"/>
    <property type="match status" value="1"/>
</dbReference>
<evidence type="ECO:0000313" key="18">
    <source>
        <dbReference type="Proteomes" id="UP000494106"/>
    </source>
</evidence>
<dbReference type="GO" id="GO:0046872">
    <property type="term" value="F:metal ion binding"/>
    <property type="evidence" value="ECO:0007669"/>
    <property type="project" value="UniProtKB-KW"/>
</dbReference>
<feature type="binding site" evidence="14">
    <location>
        <position position="400"/>
    </location>
    <ligand>
        <name>Zn(2+)</name>
        <dbReference type="ChEBI" id="CHEBI:29105"/>
        <label>2</label>
    </ligand>
</feature>
<evidence type="ECO:0000256" key="16">
    <source>
        <dbReference type="RuleBase" id="RU003947"/>
    </source>
</evidence>
<dbReference type="OrthoDB" id="5818554at2759"/>
<keyword evidence="12" id="KW-0449">Lipoprotein</keyword>
<feature type="binding site" evidence="14">
    <location>
        <position position="235"/>
    </location>
    <ligand>
        <name>Mg(2+)</name>
        <dbReference type="ChEBI" id="CHEBI:18420"/>
    </ligand>
</feature>
<evidence type="ECO:0000313" key="17">
    <source>
        <dbReference type="EMBL" id="CAB3230335.1"/>
    </source>
</evidence>
<keyword evidence="4" id="KW-1003">Cell membrane</keyword>
<proteinExistence type="inferred from homology"/>
<feature type="binding site" evidence="14">
    <location>
        <position position="518"/>
    </location>
    <ligand>
        <name>Zn(2+)</name>
        <dbReference type="ChEBI" id="CHEBI:29105"/>
        <label>2</label>
    </ligand>
</feature>
<feature type="binding site" evidence="14">
    <location>
        <position position="404"/>
    </location>
    <ligand>
        <name>Zn(2+)</name>
        <dbReference type="ChEBI" id="CHEBI:29105"/>
        <label>2</label>
    </ligand>
</feature>
<dbReference type="GO" id="GO:0098552">
    <property type="term" value="C:side of membrane"/>
    <property type="evidence" value="ECO:0007669"/>
    <property type="project" value="UniProtKB-KW"/>
</dbReference>
<evidence type="ECO:0000256" key="11">
    <source>
        <dbReference type="ARBA" id="ARBA00023180"/>
    </source>
</evidence>
<feature type="active site" description="Phosphoserine intermediate" evidence="13">
    <location>
        <position position="172"/>
    </location>
</feature>
<dbReference type="InterPro" id="IPR018299">
    <property type="entry name" value="Alkaline_phosphatase_AS"/>
</dbReference>
<evidence type="ECO:0000256" key="5">
    <source>
        <dbReference type="ARBA" id="ARBA00022622"/>
    </source>
</evidence>
<feature type="binding site" evidence="14">
    <location>
        <position position="122"/>
    </location>
    <ligand>
        <name>Zn(2+)</name>
        <dbReference type="ChEBI" id="CHEBI:29105"/>
        <label>2</label>
    </ligand>
</feature>
<feature type="binding site" evidence="14">
    <location>
        <position position="442"/>
    </location>
    <ligand>
        <name>Zn(2+)</name>
        <dbReference type="ChEBI" id="CHEBI:29105"/>
        <label>2</label>
    </ligand>
</feature>
<dbReference type="PRINTS" id="PR00113">
    <property type="entry name" value="ALKPHPHTASE"/>
</dbReference>
<dbReference type="Pfam" id="PF00245">
    <property type="entry name" value="Alk_phosphatase"/>
    <property type="match status" value="1"/>
</dbReference>
<gene>
    <name evidence="17" type="ORF">APLA_LOCUS4155</name>
</gene>
<comment type="similarity">
    <text evidence="2 15">Belongs to the alkaline phosphatase family.</text>
</comment>
<keyword evidence="7 16" id="KW-0378">Hydrolase</keyword>
<dbReference type="PANTHER" id="PTHR11596">
    <property type="entry name" value="ALKALINE PHOSPHATASE"/>
    <property type="match status" value="1"/>
</dbReference>
<comment type="catalytic activity">
    <reaction evidence="16">
        <text>a phosphate monoester + H2O = an alcohol + phosphate</text>
        <dbReference type="Rhea" id="RHEA:15017"/>
        <dbReference type="ChEBI" id="CHEBI:15377"/>
        <dbReference type="ChEBI" id="CHEBI:30879"/>
        <dbReference type="ChEBI" id="CHEBI:43474"/>
        <dbReference type="ChEBI" id="CHEBI:67140"/>
        <dbReference type="EC" id="3.1.3.1"/>
    </reaction>
</comment>
<evidence type="ECO:0000256" key="4">
    <source>
        <dbReference type="ARBA" id="ARBA00022475"/>
    </source>
</evidence>
<keyword evidence="18" id="KW-1185">Reference proteome</keyword>
<keyword evidence="5" id="KW-0336">GPI-anchor</keyword>
<dbReference type="EC" id="3.1.3.1" evidence="3 16"/>
<keyword evidence="6 14" id="KW-0479">Metal-binding</keyword>
<accession>A0A8S0ZC39</accession>
<evidence type="ECO:0000256" key="1">
    <source>
        <dbReference type="ARBA" id="ARBA00004609"/>
    </source>
</evidence>
<evidence type="ECO:0000256" key="8">
    <source>
        <dbReference type="ARBA" id="ARBA00022833"/>
    </source>
</evidence>
<comment type="subcellular location">
    <subcellularLocation>
        <location evidence="1">Cell membrane</location>
        <topology evidence="1">Lipid-anchor</topology>
        <topology evidence="1">GPI-anchor</topology>
    </subcellularLocation>
</comment>
<reference evidence="17 18" key="1">
    <citation type="submission" date="2020-04" db="EMBL/GenBank/DDBJ databases">
        <authorList>
            <person name="Wallbank WR R."/>
            <person name="Pardo Diaz C."/>
            <person name="Kozak K."/>
            <person name="Martin S."/>
            <person name="Jiggins C."/>
            <person name="Moest M."/>
            <person name="Warren A I."/>
            <person name="Byers J.R.P. K."/>
            <person name="Montejo-Kovacevich G."/>
            <person name="Yen C E."/>
        </authorList>
    </citation>
    <scope>NUCLEOTIDE SEQUENCE [LARGE SCALE GENOMIC DNA]</scope>
</reference>
<dbReference type="InterPro" id="IPR001952">
    <property type="entry name" value="Alkaline_phosphatase"/>
</dbReference>
<dbReference type="InterPro" id="IPR017850">
    <property type="entry name" value="Alkaline_phosphatase_core_sf"/>
</dbReference>
<feature type="binding site" evidence="14">
    <location>
        <position position="122"/>
    </location>
    <ligand>
        <name>Mg(2+)</name>
        <dbReference type="ChEBI" id="CHEBI:18420"/>
    </ligand>
</feature>
<comment type="caution">
    <text evidence="17">The sequence shown here is derived from an EMBL/GenBank/DDBJ whole genome shotgun (WGS) entry which is preliminary data.</text>
</comment>
<dbReference type="SMART" id="SM00098">
    <property type="entry name" value="alkPPc"/>
    <property type="match status" value="1"/>
</dbReference>
<dbReference type="GO" id="GO:0005886">
    <property type="term" value="C:plasma membrane"/>
    <property type="evidence" value="ECO:0007669"/>
    <property type="project" value="UniProtKB-SubCell"/>
</dbReference>
<dbReference type="GO" id="GO:0004035">
    <property type="term" value="F:alkaline phosphatase activity"/>
    <property type="evidence" value="ECO:0007669"/>
    <property type="project" value="UniProtKB-EC"/>
</dbReference>
<comment type="cofactor">
    <cofactor evidence="14">
        <name>Zn(2+)</name>
        <dbReference type="ChEBI" id="CHEBI:29105"/>
    </cofactor>
    <text evidence="14">Binds 2 Zn(2+) ions.</text>
</comment>
<organism evidence="17 18">
    <name type="scientific">Arctia plantaginis</name>
    <name type="common">Wood tiger moth</name>
    <name type="synonym">Phalaena plantaginis</name>
    <dbReference type="NCBI Taxonomy" id="874455"/>
    <lineage>
        <taxon>Eukaryota</taxon>
        <taxon>Metazoa</taxon>
        <taxon>Ecdysozoa</taxon>
        <taxon>Arthropoda</taxon>
        <taxon>Hexapoda</taxon>
        <taxon>Insecta</taxon>
        <taxon>Pterygota</taxon>
        <taxon>Neoptera</taxon>
        <taxon>Endopterygota</taxon>
        <taxon>Lepidoptera</taxon>
        <taxon>Glossata</taxon>
        <taxon>Ditrysia</taxon>
        <taxon>Noctuoidea</taxon>
        <taxon>Erebidae</taxon>
        <taxon>Arctiinae</taxon>
        <taxon>Arctia</taxon>
    </lineage>
</organism>
<dbReference type="AlphaFoldDB" id="A0A8S0ZC39"/>
<evidence type="ECO:0000256" key="2">
    <source>
        <dbReference type="ARBA" id="ARBA00005984"/>
    </source>
</evidence>
<name>A0A8S0ZC39_ARCPL</name>
<keyword evidence="11" id="KW-0325">Glycoprotein</keyword>
<dbReference type="Gene3D" id="3.40.720.10">
    <property type="entry name" value="Alkaline Phosphatase, subunit A"/>
    <property type="match status" value="1"/>
</dbReference>
<sequence>MPKDNTAFNFSKANYKEIKSELNMIQWIRYWTKDKSALNESDSPDARFDMRTQAALLIAAAALIVRADRYHPADRAGRAAAANLAETDPMFWVNHAQAAITENSQRTVPTNKARNVVMFLGDGMSISTITAARILFGQRKHATGEESQMSFETFPSTGLVKTYCVNSQIPDSACTATSYLCGVKTNHGMLGINAAVPRRDCLGGRNTANQVESIAEWALADGRDAGIVTTTRVTHASPAGTFAKSADRNWETDADVEAANYNTTACPDIAHQLIHMHPGNRFKVILGGGRRVFLPTNVTDQEGVAGRRTDGRNLIEEWVQDKVDREVSHNFIWNREELLNISNNLPEYLLGLFESNHLMYNLEANNETEPTLAELTETAIKMLSRNEKGFFLFVEGGRIDHAHHDNYAHLALDETLEMEKAVSVAIKMLSEEDSLVVVTADHAHVMAFNGYSPRGHDILGPSNDVDEDDVPYMTLSYTNGPGFRPHVNRTRPDVTAEPTFNTLRWRSHVDVPLDSETHGGDDVAVFAWGSHHSLFVGAYEQSHIPHRMAYAACIGPGQHACNGAAHIGHSPLVLALLTAVVATWSVRQT</sequence>
<dbReference type="PROSITE" id="PS00123">
    <property type="entry name" value="ALKALINE_PHOSPHATASE"/>
    <property type="match status" value="1"/>
</dbReference>
<dbReference type="EMBL" id="CADEBC010000428">
    <property type="protein sequence ID" value="CAB3230335.1"/>
    <property type="molecule type" value="Genomic_DNA"/>
</dbReference>
<evidence type="ECO:0000256" key="12">
    <source>
        <dbReference type="ARBA" id="ARBA00023288"/>
    </source>
</evidence>
<evidence type="ECO:0000256" key="15">
    <source>
        <dbReference type="RuleBase" id="RU003946"/>
    </source>
</evidence>
<keyword evidence="8 14" id="KW-0862">Zinc</keyword>
<evidence type="ECO:0000256" key="9">
    <source>
        <dbReference type="ARBA" id="ARBA00022842"/>
    </source>
</evidence>
<keyword evidence="10" id="KW-0472">Membrane</keyword>
<evidence type="ECO:0000256" key="10">
    <source>
        <dbReference type="ARBA" id="ARBA00023136"/>
    </source>
</evidence>
<dbReference type="SUPFAM" id="SSF53649">
    <property type="entry name" value="Alkaline phosphatase-like"/>
    <property type="match status" value="1"/>
</dbReference>
<protein>
    <recommendedName>
        <fullName evidence="3 16">Alkaline phosphatase</fullName>
        <ecNumber evidence="3 16">3.1.3.1</ecNumber>
    </recommendedName>
</protein>
<feature type="binding site" evidence="14">
    <location>
        <position position="441"/>
    </location>
    <ligand>
        <name>Zn(2+)</name>
        <dbReference type="ChEBI" id="CHEBI:29105"/>
        <label>2</label>
    </ligand>
</feature>
<feature type="binding site" evidence="14">
    <location>
        <position position="395"/>
    </location>
    <ligand>
        <name>Mg(2+)</name>
        <dbReference type="ChEBI" id="CHEBI:18420"/>
    </ligand>
</feature>
<dbReference type="PANTHER" id="PTHR11596:SF91">
    <property type="entry name" value="ALKALINE PHOSPHATASE-RELATED"/>
    <property type="match status" value="1"/>
</dbReference>
<evidence type="ECO:0000256" key="7">
    <source>
        <dbReference type="ARBA" id="ARBA00022801"/>
    </source>
</evidence>
<keyword evidence="9 14" id="KW-0460">Magnesium</keyword>
<feature type="binding site" evidence="14">
    <location>
        <position position="237"/>
    </location>
    <ligand>
        <name>Mg(2+)</name>
        <dbReference type="ChEBI" id="CHEBI:18420"/>
    </ligand>
</feature>
<dbReference type="Proteomes" id="UP000494106">
    <property type="component" value="Unassembled WGS sequence"/>
</dbReference>